<comment type="domain">
    <text evidence="4">Possesses an unusual extended V-shaped dimeric structure with each monomer consisting of three distinct domains arranged along a curved 'spinal' alpha-helix. The N-terminal catalytic domain specifically recognizes the glutamate moiety of the substrate. The second domain is the NADPH-binding domain, and the third C-terminal domain is responsible for dimerization.</text>
</comment>
<comment type="function">
    <text evidence="4">Catalyzes the NADPH-dependent reduction of glutamyl-tRNA(Glu) to glutamate 1-semialdehyde (GSA).</text>
</comment>
<keyword evidence="9" id="KW-1185">Reference proteome</keyword>
<feature type="binding site" evidence="4">
    <location>
        <begin position="33"/>
        <end position="36"/>
    </location>
    <ligand>
        <name>substrate</name>
    </ligand>
</feature>
<feature type="active site" description="Nucleophile" evidence="4">
    <location>
        <position position="34"/>
    </location>
</feature>
<evidence type="ECO:0000259" key="6">
    <source>
        <dbReference type="Pfam" id="PF01488"/>
    </source>
</evidence>
<comment type="subunit">
    <text evidence="4">Homodimer.</text>
</comment>
<dbReference type="Pfam" id="PF01488">
    <property type="entry name" value="Shikimate_DH"/>
    <property type="match status" value="1"/>
</dbReference>
<feature type="region of interest" description="Disordered" evidence="5">
    <location>
        <begin position="383"/>
        <end position="467"/>
    </location>
</feature>
<evidence type="ECO:0000256" key="2">
    <source>
        <dbReference type="ARBA" id="ARBA00023002"/>
    </source>
</evidence>
<feature type="compositionally biased region" description="Polar residues" evidence="5">
    <location>
        <begin position="354"/>
        <end position="367"/>
    </location>
</feature>
<sequence>MLERVALAGDGAARLAATARAGQHVSEAVVLATCNRVEVYADVATFHGGLADLGAALAEVTGVDLQVLKDHLYVHYADRAVAHLFTVACGLDSMAVGEGQVLGRLRQALRSAQSSGDAGRVMVHLVQQALRVGKRAHAETGIDRAGASLVGAALTRADRVLGPPAGRRVLVVGAGSMSALAATTVHRAAAGAITVANRTRERADRLAGAVEGTAVPLARLADALAEADLVISCTGAVGHVVDLETARAAAVRHGGPRLYVDLALPRDVDPAVAGLPGVEIADLQVLGSDLADAEPRRRHRGGPSPGRRRGGRLPHRAAGAGRRPDRGRAAHPRRRGRRGRACSGSTAGCPRSTPPSATRCSAPCTASSRSLLHAPTVRVKELAGRSDGGSYAAALREPVRPRPAGRRHRHRRAGRDRARGDRGHRRRARPGRPGLAGGARRRAVAGAAMSARPLRLGTRRSALATTQSRHVADLVTRATGREVEPGRGHDVRRHLARPA</sequence>
<evidence type="ECO:0000259" key="7">
    <source>
        <dbReference type="Pfam" id="PF05201"/>
    </source>
</evidence>
<evidence type="ECO:0000313" key="8">
    <source>
        <dbReference type="EMBL" id="GMA87824.1"/>
    </source>
</evidence>
<evidence type="ECO:0000256" key="3">
    <source>
        <dbReference type="ARBA" id="ARBA00023244"/>
    </source>
</evidence>
<comment type="catalytic activity">
    <reaction evidence="4">
        <text>(S)-4-amino-5-oxopentanoate + tRNA(Glu) + NADP(+) = L-glutamyl-tRNA(Glu) + NADPH + H(+)</text>
        <dbReference type="Rhea" id="RHEA:12344"/>
        <dbReference type="Rhea" id="RHEA-COMP:9663"/>
        <dbReference type="Rhea" id="RHEA-COMP:9680"/>
        <dbReference type="ChEBI" id="CHEBI:15378"/>
        <dbReference type="ChEBI" id="CHEBI:57501"/>
        <dbReference type="ChEBI" id="CHEBI:57783"/>
        <dbReference type="ChEBI" id="CHEBI:58349"/>
        <dbReference type="ChEBI" id="CHEBI:78442"/>
        <dbReference type="ChEBI" id="CHEBI:78520"/>
        <dbReference type="EC" id="1.2.1.70"/>
    </reaction>
</comment>
<feature type="compositionally biased region" description="Basic residues" evidence="5">
    <location>
        <begin position="490"/>
        <end position="499"/>
    </location>
</feature>
<feature type="binding site" evidence="4">
    <location>
        <begin position="98"/>
        <end position="100"/>
    </location>
    <ligand>
        <name>substrate</name>
    </ligand>
</feature>
<dbReference type="CDD" id="cd05213">
    <property type="entry name" value="NAD_bind_Glutamyl_tRNA_reduct"/>
    <property type="match status" value="1"/>
</dbReference>
<dbReference type="Proteomes" id="UP001157017">
    <property type="component" value="Unassembled WGS sequence"/>
</dbReference>
<organism evidence="8 9">
    <name type="scientific">Angustibacter aerolatus</name>
    <dbReference type="NCBI Taxonomy" id="1162965"/>
    <lineage>
        <taxon>Bacteria</taxon>
        <taxon>Bacillati</taxon>
        <taxon>Actinomycetota</taxon>
        <taxon>Actinomycetes</taxon>
        <taxon>Kineosporiales</taxon>
        <taxon>Kineosporiaceae</taxon>
    </lineage>
</organism>
<dbReference type="PANTHER" id="PTHR43013:SF1">
    <property type="entry name" value="GLUTAMYL-TRNA REDUCTASE"/>
    <property type="match status" value="1"/>
</dbReference>
<name>A0ABQ6JIZ1_9ACTN</name>
<feature type="site" description="Important for activity" evidence="4">
    <location>
        <position position="83"/>
    </location>
</feature>
<dbReference type="PANTHER" id="PTHR43013">
    <property type="entry name" value="GLUTAMYL-TRNA REDUCTASE"/>
    <property type="match status" value="1"/>
</dbReference>
<reference evidence="9" key="1">
    <citation type="journal article" date="2019" name="Int. J. Syst. Evol. Microbiol.">
        <title>The Global Catalogue of Microorganisms (GCM) 10K type strain sequencing project: providing services to taxonomists for standard genome sequencing and annotation.</title>
        <authorList>
            <consortium name="The Broad Institute Genomics Platform"/>
            <consortium name="The Broad Institute Genome Sequencing Center for Infectious Disease"/>
            <person name="Wu L."/>
            <person name="Ma J."/>
        </authorList>
    </citation>
    <scope>NUCLEOTIDE SEQUENCE [LARGE SCALE GENOMIC DNA]</scope>
    <source>
        <strain evidence="9">NBRC 108730</strain>
    </source>
</reference>
<feature type="domain" description="Quinate/shikimate 5-dehydrogenase/glutamyl-tRNA reductase" evidence="6">
    <location>
        <begin position="158"/>
        <end position="283"/>
    </location>
</feature>
<feature type="compositionally biased region" description="Basic and acidic residues" evidence="5">
    <location>
        <begin position="479"/>
        <end position="489"/>
    </location>
</feature>
<dbReference type="Pfam" id="PF05201">
    <property type="entry name" value="GlutR_N"/>
    <property type="match status" value="1"/>
</dbReference>
<dbReference type="InterPro" id="IPR036343">
    <property type="entry name" value="GluRdtase_N_sf"/>
</dbReference>
<dbReference type="HAMAP" id="MF_00087">
    <property type="entry name" value="Glu_tRNA_reductase"/>
    <property type="match status" value="1"/>
</dbReference>
<dbReference type="Gene3D" id="3.40.50.720">
    <property type="entry name" value="NAD(P)-binding Rossmann-like Domain"/>
    <property type="match status" value="1"/>
</dbReference>
<comment type="miscellaneous">
    <text evidence="4">During catalysis, the active site Cys acts as a nucleophile attacking the alpha-carbonyl group of tRNA-bound glutamate with the formation of a thioester intermediate between enzyme and glutamate, and the concomitant release of tRNA(Glu). The thioester intermediate is finally reduced by direct hydride transfer from NADPH, to form the product GSA.</text>
</comment>
<protein>
    <recommendedName>
        <fullName evidence="4">Glutamyl-tRNA reductase</fullName>
        <shortName evidence="4">GluTR</shortName>
        <ecNumber evidence="4">1.2.1.70</ecNumber>
    </recommendedName>
</protein>
<feature type="region of interest" description="Disordered" evidence="5">
    <location>
        <begin position="291"/>
        <end position="367"/>
    </location>
</feature>
<evidence type="ECO:0000256" key="5">
    <source>
        <dbReference type="SAM" id="MobiDB-lite"/>
    </source>
</evidence>
<keyword evidence="1 4" id="KW-0521">NADP</keyword>
<evidence type="ECO:0000313" key="9">
    <source>
        <dbReference type="Proteomes" id="UP001157017"/>
    </source>
</evidence>
<evidence type="ECO:0000256" key="4">
    <source>
        <dbReference type="HAMAP-Rule" id="MF_00087"/>
    </source>
</evidence>
<comment type="caution">
    <text evidence="8">The sequence shown here is derived from an EMBL/GenBank/DDBJ whole genome shotgun (WGS) entry which is preliminary data.</text>
</comment>
<dbReference type="EC" id="1.2.1.70" evidence="4"/>
<dbReference type="InterPro" id="IPR006151">
    <property type="entry name" value="Shikm_DH/Glu-tRNA_Rdtase"/>
</dbReference>
<gene>
    <name evidence="4" type="primary">hemA</name>
    <name evidence="8" type="ORF">GCM10025868_30740</name>
</gene>
<accession>A0ABQ6JIZ1</accession>
<dbReference type="InterPro" id="IPR036291">
    <property type="entry name" value="NAD(P)-bd_dom_sf"/>
</dbReference>
<dbReference type="Gene3D" id="3.30.460.30">
    <property type="entry name" value="Glutamyl-tRNA reductase, N-terminal domain"/>
    <property type="match status" value="1"/>
</dbReference>
<dbReference type="SUPFAM" id="SSF51735">
    <property type="entry name" value="NAD(P)-binding Rossmann-fold domains"/>
    <property type="match status" value="1"/>
</dbReference>
<comment type="similarity">
    <text evidence="4">Belongs to the glutamyl-tRNA reductase family.</text>
</comment>
<feature type="compositionally biased region" description="Basic residues" evidence="5">
    <location>
        <begin position="329"/>
        <end position="340"/>
    </location>
</feature>
<evidence type="ECO:0000256" key="1">
    <source>
        <dbReference type="ARBA" id="ARBA00022857"/>
    </source>
</evidence>
<dbReference type="InterPro" id="IPR000343">
    <property type="entry name" value="4pyrrol_synth_GluRdtase"/>
</dbReference>
<keyword evidence="2 4" id="KW-0560">Oxidoreductase</keyword>
<dbReference type="SUPFAM" id="SSF69742">
    <property type="entry name" value="Glutamyl tRNA-reductase catalytic, N-terminal domain"/>
    <property type="match status" value="1"/>
</dbReference>
<keyword evidence="3 4" id="KW-0627">Porphyrin biosynthesis</keyword>
<feature type="region of interest" description="Disordered" evidence="5">
    <location>
        <begin position="479"/>
        <end position="499"/>
    </location>
</feature>
<feature type="binding site" evidence="4">
    <location>
        <position position="93"/>
    </location>
    <ligand>
        <name>substrate</name>
    </ligand>
</feature>
<feature type="binding site" evidence="4">
    <location>
        <begin position="173"/>
        <end position="178"/>
    </location>
    <ligand>
        <name>NADP(+)</name>
        <dbReference type="ChEBI" id="CHEBI:58349"/>
    </ligand>
</feature>
<comment type="caution">
    <text evidence="4">Lacks conserved residue(s) required for the propagation of feature annotation.</text>
</comment>
<feature type="compositionally biased region" description="Basic residues" evidence="5">
    <location>
        <begin position="296"/>
        <end position="315"/>
    </location>
</feature>
<feature type="domain" description="Glutamyl-tRNA reductase N-terminal" evidence="7">
    <location>
        <begin position="2"/>
        <end position="140"/>
    </location>
</feature>
<feature type="compositionally biased region" description="Basic residues" evidence="5">
    <location>
        <begin position="403"/>
        <end position="414"/>
    </location>
</feature>
<dbReference type="PIRSF" id="PIRSF000445">
    <property type="entry name" value="4pyrrol_synth_GluRdtase"/>
    <property type="match status" value="1"/>
</dbReference>
<dbReference type="EMBL" id="BSUZ01000001">
    <property type="protein sequence ID" value="GMA87824.1"/>
    <property type="molecule type" value="Genomic_DNA"/>
</dbReference>
<dbReference type="InterPro" id="IPR015895">
    <property type="entry name" value="4pyrrol_synth_GluRdtase_N"/>
</dbReference>
<comment type="pathway">
    <text evidence="4">Porphyrin-containing compound metabolism; protoporphyrin-IX biosynthesis; 5-aminolevulinate from L-glutamyl-tRNA(Glu): step 1/2.</text>
</comment>
<proteinExistence type="inferred from homology"/>
<dbReference type="NCBIfam" id="TIGR01035">
    <property type="entry name" value="hemA"/>
    <property type="match status" value="1"/>
</dbReference>